<dbReference type="EMBL" id="JBFTWV010000249">
    <property type="protein sequence ID" value="KAL2783286.1"/>
    <property type="molecule type" value="Genomic_DNA"/>
</dbReference>
<evidence type="ECO:0000313" key="3">
    <source>
        <dbReference type="EMBL" id="KAL2783286.1"/>
    </source>
</evidence>
<keyword evidence="1" id="KW-1133">Transmembrane helix</keyword>
<accession>A0ABR4FJ62</accession>
<protein>
    <submittedName>
        <fullName evidence="3">Aldehyde/histidinol dehydrogenase</fullName>
    </submittedName>
</protein>
<proteinExistence type="predicted"/>
<evidence type="ECO:0000259" key="2">
    <source>
        <dbReference type="Pfam" id="PF00171"/>
    </source>
</evidence>
<feature type="domain" description="Aldehyde dehydrogenase" evidence="2">
    <location>
        <begin position="20"/>
        <end position="342"/>
    </location>
</feature>
<evidence type="ECO:0000313" key="4">
    <source>
        <dbReference type="Proteomes" id="UP001610563"/>
    </source>
</evidence>
<dbReference type="Gene3D" id="3.40.309.10">
    <property type="entry name" value="Aldehyde Dehydrogenase, Chain A, domain 2"/>
    <property type="match status" value="1"/>
</dbReference>
<feature type="transmembrane region" description="Helical" evidence="1">
    <location>
        <begin position="468"/>
        <end position="490"/>
    </location>
</feature>
<dbReference type="Gene3D" id="3.40.605.10">
    <property type="entry name" value="Aldehyde Dehydrogenase, Chain A, domain 1"/>
    <property type="match status" value="1"/>
</dbReference>
<dbReference type="InterPro" id="IPR016161">
    <property type="entry name" value="Ald_DH/histidinol_DH"/>
</dbReference>
<evidence type="ECO:0000256" key="1">
    <source>
        <dbReference type="SAM" id="Phobius"/>
    </source>
</evidence>
<dbReference type="Proteomes" id="UP001610563">
    <property type="component" value="Unassembled WGS sequence"/>
</dbReference>
<dbReference type="Pfam" id="PF00171">
    <property type="entry name" value="Aldedh"/>
    <property type="match status" value="1"/>
</dbReference>
<keyword evidence="1" id="KW-0472">Membrane</keyword>
<keyword evidence="1" id="KW-0812">Transmembrane</keyword>
<dbReference type="SUPFAM" id="SSF53720">
    <property type="entry name" value="ALDH-like"/>
    <property type="match status" value="1"/>
</dbReference>
<reference evidence="3 4" key="1">
    <citation type="submission" date="2024-07" db="EMBL/GenBank/DDBJ databases">
        <title>Section-level genome sequencing and comparative genomics of Aspergillus sections Usti and Cavernicolus.</title>
        <authorList>
            <consortium name="Lawrence Berkeley National Laboratory"/>
            <person name="Nybo J.L."/>
            <person name="Vesth T.C."/>
            <person name="Theobald S."/>
            <person name="Frisvad J.C."/>
            <person name="Larsen T.O."/>
            <person name="Kjaerboelling I."/>
            <person name="Rothschild-Mancinelli K."/>
            <person name="Lyhne E.K."/>
            <person name="Kogle M.E."/>
            <person name="Barry K."/>
            <person name="Clum A."/>
            <person name="Na H."/>
            <person name="Ledsgaard L."/>
            <person name="Lin J."/>
            <person name="Lipzen A."/>
            <person name="Kuo A."/>
            <person name="Riley R."/>
            <person name="Mondo S."/>
            <person name="Labutti K."/>
            <person name="Haridas S."/>
            <person name="Pangalinan J."/>
            <person name="Salamov A.A."/>
            <person name="Simmons B.A."/>
            <person name="Magnuson J.K."/>
            <person name="Chen J."/>
            <person name="Drula E."/>
            <person name="Henrissat B."/>
            <person name="Wiebenga A."/>
            <person name="Lubbers R.J."/>
            <person name="Gomes A.C."/>
            <person name="Makela M.R."/>
            <person name="Stajich J."/>
            <person name="Grigoriev I.V."/>
            <person name="Mortensen U.H."/>
            <person name="De Vries R.P."/>
            <person name="Baker S.E."/>
            <person name="Andersen M.R."/>
        </authorList>
    </citation>
    <scope>NUCLEOTIDE SEQUENCE [LARGE SCALE GENOMIC DNA]</scope>
    <source>
        <strain evidence="3 4">CBS 209.92</strain>
    </source>
</reference>
<comment type="caution">
    <text evidence="3">The sequence shown here is derived from an EMBL/GenBank/DDBJ whole genome shotgun (WGS) entry which is preliminary data.</text>
</comment>
<gene>
    <name evidence="3" type="ORF">BJX66DRAFT_345069</name>
</gene>
<dbReference type="InterPro" id="IPR016163">
    <property type="entry name" value="Ald_DH_C"/>
</dbReference>
<dbReference type="PANTHER" id="PTHR43111:SF1">
    <property type="entry name" value="ALDEHYDE DEHYDROGENASE B-RELATED"/>
    <property type="match status" value="1"/>
</dbReference>
<dbReference type="InterPro" id="IPR016162">
    <property type="entry name" value="Ald_DH_N"/>
</dbReference>
<name>A0ABR4FJ62_9EURO</name>
<sequence>MSATELSRIEIGAIEGRARNLRGRQHELRSLFDHLTTHLDEFVQAIRTEESCLLHEAQVAAAAMLLDLRKHYDRLDLKTELTTEYKSKKGQSCPERRVATRIVYIVPDTAFLSFSVFSALCAAIEAGSCCVVELPTTAQKSAQLVRRAVTEALDKDAFAVISTRAPAEFLARCLVVDQLGRLGDTGDFLHRAVSVPTARAVAFVDRTADPNLAAKEVVASRLAFGGRSHCAVDQVFVNEFVADSFLDAIACELFNYEQARQSGKESVEKKSLLHRFGRIEQFSELQDAEHGVNKGTCKSIWRGQMGLAVEVVDRSNHLLKRKIRAPLIAIHRVTSLDDAIDLCAQEQEIFGPIYVFAKGPEANYLSKFIESRAAFFNHIPAQLLTGPAFPVGYPVQLDLRYTREMFERPSPEFIPGERFHPISRTIFYGESPVGAKMLAALSKPLKPTGRAPAGAWGFFDQGVILGAVVYLLPMAVASVAGAAYMGVLGYQKFVF</sequence>
<dbReference type="PANTHER" id="PTHR43111">
    <property type="entry name" value="ALDEHYDE DEHYDROGENASE B-RELATED"/>
    <property type="match status" value="1"/>
</dbReference>
<dbReference type="InterPro" id="IPR015590">
    <property type="entry name" value="Aldehyde_DH_dom"/>
</dbReference>
<organism evidence="3 4">
    <name type="scientific">Aspergillus keveii</name>
    <dbReference type="NCBI Taxonomy" id="714993"/>
    <lineage>
        <taxon>Eukaryota</taxon>
        <taxon>Fungi</taxon>
        <taxon>Dikarya</taxon>
        <taxon>Ascomycota</taxon>
        <taxon>Pezizomycotina</taxon>
        <taxon>Eurotiomycetes</taxon>
        <taxon>Eurotiomycetidae</taxon>
        <taxon>Eurotiales</taxon>
        <taxon>Aspergillaceae</taxon>
        <taxon>Aspergillus</taxon>
        <taxon>Aspergillus subgen. Nidulantes</taxon>
    </lineage>
</organism>
<keyword evidence="4" id="KW-1185">Reference proteome</keyword>